<dbReference type="InterPro" id="IPR021856">
    <property type="entry name" value="DUF3465"/>
</dbReference>
<name>A0A8J7DLN4_9CYAN</name>
<dbReference type="AlphaFoldDB" id="A0A8J7DLN4"/>
<organism evidence="2 3">
    <name type="scientific">Lusitaniella coriacea LEGE 07157</name>
    <dbReference type="NCBI Taxonomy" id="945747"/>
    <lineage>
        <taxon>Bacteria</taxon>
        <taxon>Bacillati</taxon>
        <taxon>Cyanobacteriota</taxon>
        <taxon>Cyanophyceae</taxon>
        <taxon>Spirulinales</taxon>
        <taxon>Lusitaniellaceae</taxon>
        <taxon>Lusitaniella</taxon>
    </lineage>
</organism>
<feature type="signal peptide" evidence="1">
    <location>
        <begin position="1"/>
        <end position="21"/>
    </location>
</feature>
<keyword evidence="1" id="KW-0732">Signal</keyword>
<protein>
    <submittedName>
        <fullName evidence="2">DUF3465 domain-containing protein</fullName>
    </submittedName>
</protein>
<reference evidence="2" key="1">
    <citation type="submission" date="2020-10" db="EMBL/GenBank/DDBJ databases">
        <authorList>
            <person name="Castelo-Branco R."/>
            <person name="Eusebio N."/>
            <person name="Adriana R."/>
            <person name="Vieira A."/>
            <person name="Brugerolle De Fraissinette N."/>
            <person name="Rezende De Castro R."/>
            <person name="Schneider M.P."/>
            <person name="Vasconcelos V."/>
            <person name="Leao P.N."/>
        </authorList>
    </citation>
    <scope>NUCLEOTIDE SEQUENCE</scope>
    <source>
        <strain evidence="2">LEGE 07157</strain>
    </source>
</reference>
<proteinExistence type="predicted"/>
<evidence type="ECO:0000313" key="2">
    <source>
        <dbReference type="EMBL" id="MBE9115418.1"/>
    </source>
</evidence>
<comment type="caution">
    <text evidence="2">The sequence shown here is derived from an EMBL/GenBank/DDBJ whole genome shotgun (WGS) entry which is preliminary data.</text>
</comment>
<accession>A0A8J7DLN4</accession>
<dbReference type="EMBL" id="JADEWZ010000006">
    <property type="protein sequence ID" value="MBE9115418.1"/>
    <property type="molecule type" value="Genomic_DNA"/>
</dbReference>
<dbReference type="Pfam" id="PF11948">
    <property type="entry name" value="DUF3465"/>
    <property type="match status" value="1"/>
</dbReference>
<evidence type="ECO:0000313" key="3">
    <source>
        <dbReference type="Proteomes" id="UP000654482"/>
    </source>
</evidence>
<feature type="chain" id="PRO_5035235576" evidence="1">
    <location>
        <begin position="22"/>
        <end position="144"/>
    </location>
</feature>
<evidence type="ECO:0000256" key="1">
    <source>
        <dbReference type="SAM" id="SignalP"/>
    </source>
</evidence>
<keyword evidence="3" id="KW-1185">Reference proteome</keyword>
<sequence>MRKFWVLIILMAVAYQFTPSAGVSIPVITASVKNGDRLLRDAFKNRRSDLQVEGEGVVIKLLPDDLEGSRHQRFIIRLRSGQTLLISHNIDLAPRINSLQVGHSIRFYGEYEWNAQGGVIHWTHHDPAGNHAGGWIEHSGRRYQ</sequence>
<gene>
    <name evidence="2" type="ORF">IQ249_05840</name>
</gene>
<dbReference type="Proteomes" id="UP000654482">
    <property type="component" value="Unassembled WGS sequence"/>
</dbReference>